<dbReference type="STRING" id="643867.Ftrac_3267"/>
<dbReference type="InterPro" id="IPR011990">
    <property type="entry name" value="TPR-like_helical_dom_sf"/>
</dbReference>
<dbReference type="eggNOG" id="COG0457">
    <property type="taxonomic scope" value="Bacteria"/>
</dbReference>
<dbReference type="AlphaFoldDB" id="E4TW23"/>
<name>E4TW23_MARTH</name>
<feature type="signal peptide" evidence="1">
    <location>
        <begin position="1"/>
        <end position="18"/>
    </location>
</feature>
<dbReference type="RefSeq" id="WP_013455383.1">
    <property type="nucleotide sequence ID" value="NC_014759.1"/>
</dbReference>
<feature type="chain" id="PRO_5003188335" evidence="1">
    <location>
        <begin position="19"/>
        <end position="356"/>
    </location>
</feature>
<dbReference type="HOGENOM" id="CLU_778028_0_0_10"/>
<dbReference type="Gene3D" id="1.25.40.10">
    <property type="entry name" value="Tetratricopeptide repeat domain"/>
    <property type="match status" value="1"/>
</dbReference>
<dbReference type="EMBL" id="CP002349">
    <property type="protein sequence ID" value="ADR23241.1"/>
    <property type="molecule type" value="Genomic_DNA"/>
</dbReference>
<evidence type="ECO:0000256" key="1">
    <source>
        <dbReference type="SAM" id="SignalP"/>
    </source>
</evidence>
<protein>
    <submittedName>
        <fullName evidence="2">Uncharacterized protein</fullName>
    </submittedName>
</protein>
<organism evidence="2 3">
    <name type="scientific">Marivirga tractuosa (strain ATCC 23168 / DSM 4126 / NBRC 15989 / NCIMB 1408 / VKM B-1430 / H-43)</name>
    <name type="common">Microscilla tractuosa</name>
    <name type="synonym">Flexibacter tractuosus</name>
    <dbReference type="NCBI Taxonomy" id="643867"/>
    <lineage>
        <taxon>Bacteria</taxon>
        <taxon>Pseudomonadati</taxon>
        <taxon>Bacteroidota</taxon>
        <taxon>Cytophagia</taxon>
        <taxon>Cytophagales</taxon>
        <taxon>Marivirgaceae</taxon>
        <taxon>Marivirga</taxon>
    </lineage>
</organism>
<evidence type="ECO:0000313" key="3">
    <source>
        <dbReference type="Proteomes" id="UP000008720"/>
    </source>
</evidence>
<reference evidence="2 3" key="1">
    <citation type="journal article" date="2011" name="Stand. Genomic Sci.">
        <title>Complete genome sequence of Marivirga tractuosa type strain (H-43).</title>
        <authorList>
            <person name="Pagani I."/>
            <person name="Chertkov O."/>
            <person name="Lapidus A."/>
            <person name="Lucas S."/>
            <person name="Del Rio T.G."/>
            <person name="Tice H."/>
            <person name="Copeland A."/>
            <person name="Cheng J.F."/>
            <person name="Nolan M."/>
            <person name="Saunders E."/>
            <person name="Pitluck S."/>
            <person name="Held B."/>
            <person name="Goodwin L."/>
            <person name="Liolios K."/>
            <person name="Ovchinikova G."/>
            <person name="Ivanova N."/>
            <person name="Mavromatis K."/>
            <person name="Pati A."/>
            <person name="Chen A."/>
            <person name="Palaniappan K."/>
            <person name="Land M."/>
            <person name="Hauser L."/>
            <person name="Jeffries C.D."/>
            <person name="Detter J.C."/>
            <person name="Han C."/>
            <person name="Tapia R."/>
            <person name="Ngatchou-Djao O.D."/>
            <person name="Rohde M."/>
            <person name="Goker M."/>
            <person name="Spring S."/>
            <person name="Sikorski J."/>
            <person name="Woyke T."/>
            <person name="Bristow J."/>
            <person name="Eisen J.A."/>
            <person name="Markowitz V."/>
            <person name="Hugenholtz P."/>
            <person name="Klenk H.P."/>
            <person name="Kyrpides N.C."/>
        </authorList>
    </citation>
    <scope>NUCLEOTIDE SEQUENCE [LARGE SCALE GENOMIC DNA]</scope>
    <source>
        <strain evidence="3">ATCC 23168 / DSM 4126 / NBRC 15989 / NCIMB 1408 / VKM B-1430 / H-43</strain>
    </source>
</reference>
<gene>
    <name evidence="2" type="ordered locus">Ftrac_3267</name>
</gene>
<dbReference type="OrthoDB" id="9813254at2"/>
<evidence type="ECO:0000313" key="2">
    <source>
        <dbReference type="EMBL" id="ADR23241.1"/>
    </source>
</evidence>
<dbReference type="Proteomes" id="UP000008720">
    <property type="component" value="Chromosome"/>
</dbReference>
<proteinExistence type="predicted"/>
<keyword evidence="3" id="KW-1185">Reference proteome</keyword>
<accession>E4TW23</accession>
<dbReference type="SUPFAM" id="SSF48452">
    <property type="entry name" value="TPR-like"/>
    <property type="match status" value="1"/>
</dbReference>
<sequence length="356" mass="41925">MRLLVLLLLLHLSTNCFSQLEDEKSVQVFKHLYSFKFEEADSIISTIDSTTESSNYNFLRAHYMRWFHLPIHNQNDSILNAYKNYLTTAEIDMEFNKLNYNQINGALLSAEYNYNMGNYYKALQSGSMVYDLVKNNLEQEPEQKEVKLLSALYHYYYQYYKTENSVLGTMIWFFKEGDKETGLKWLEEVANQESIVSTEALIYLSHIYLRLENNPDKALYYANKLHQLYPNNLKFYELYIECHFSLGELTREVYSQIEGLKDSEKTYFQKYGICYEAICNSLKDSISVDEKEIKLNEALSFIKENGGGNHLSSLLFKSLYHTTGDEEYLKQKDKHEVYQFALTGYPPKQKGYNYKN</sequence>
<keyword evidence="1" id="KW-0732">Signal</keyword>
<dbReference type="KEGG" id="mtt:Ftrac_3267"/>